<accession>W1NLI7</accession>
<evidence type="ECO:0000256" key="3">
    <source>
        <dbReference type="ARBA" id="ARBA00022723"/>
    </source>
</evidence>
<gene>
    <name evidence="9" type="ORF">AMTR_s00001p00223800</name>
</gene>
<evidence type="ECO:0000256" key="5">
    <source>
        <dbReference type="ARBA" id="ARBA00023125"/>
    </source>
</evidence>
<dbReference type="Pfam" id="PF05142">
    <property type="entry name" value="DUF702"/>
    <property type="match status" value="1"/>
</dbReference>
<keyword evidence="4" id="KW-0862">Zinc</keyword>
<dbReference type="Proteomes" id="UP000017836">
    <property type="component" value="Unassembled WGS sequence"/>
</dbReference>
<dbReference type="PANTHER" id="PTHR31604:SF30">
    <property type="entry name" value="PROTEIN LATERAL ROOT PRIMORDIUM 1"/>
    <property type="match status" value="1"/>
</dbReference>
<dbReference type="GO" id="GO:0005634">
    <property type="term" value="C:nucleus"/>
    <property type="evidence" value="ECO:0000318"/>
    <property type="project" value="GO_Central"/>
</dbReference>
<sequence>MLGSGQGSEGRPSSGLVLGGGNTCQDCGNQAKKDCVHQRCRTCCKSRGFECPTHIKSTWVPASRRRERQQQLAALHHHQQQQLVLHDKPKRVRQASNLGPGLPSEVRTGAVFRCVRVSSVEEGGDEEEYAYQTAVAIGGRVFKGVLYDRGPDPAASGSGGGGGGASSSSLGEGGGGGVSSSMLAASLLDPTAMFSHNPYLSAEFSFVPRRNSSRL</sequence>
<keyword evidence="7" id="KW-0539">Nucleus</keyword>
<evidence type="ECO:0000256" key="4">
    <source>
        <dbReference type="ARBA" id="ARBA00022833"/>
    </source>
</evidence>
<dbReference type="EMBL" id="KI397142">
    <property type="protein sequence ID" value="ERM96356.1"/>
    <property type="molecule type" value="Genomic_DNA"/>
</dbReference>
<name>W1NLI7_AMBTC</name>
<dbReference type="NCBIfam" id="TIGR01624">
    <property type="entry name" value="LRP1_Cterm"/>
    <property type="match status" value="1"/>
</dbReference>
<organism evidence="9 10">
    <name type="scientific">Amborella trichopoda</name>
    <dbReference type="NCBI Taxonomy" id="13333"/>
    <lineage>
        <taxon>Eukaryota</taxon>
        <taxon>Viridiplantae</taxon>
        <taxon>Streptophyta</taxon>
        <taxon>Embryophyta</taxon>
        <taxon>Tracheophyta</taxon>
        <taxon>Spermatophyta</taxon>
        <taxon>Magnoliopsida</taxon>
        <taxon>Amborellales</taxon>
        <taxon>Amborellaceae</taxon>
        <taxon>Amborella</taxon>
    </lineage>
</organism>
<dbReference type="GO" id="GO:0046872">
    <property type="term" value="F:metal ion binding"/>
    <property type="evidence" value="ECO:0007669"/>
    <property type="project" value="UniProtKB-KW"/>
</dbReference>
<dbReference type="Gramene" id="ERM96356">
    <property type="protein sequence ID" value="ERM96356"/>
    <property type="gene ID" value="AMTR_s00001p00223800"/>
</dbReference>
<keyword evidence="10" id="KW-1185">Reference proteome</keyword>
<dbReference type="HOGENOM" id="CLU_041493_2_0_1"/>
<evidence type="ECO:0000256" key="8">
    <source>
        <dbReference type="SAM" id="MobiDB-lite"/>
    </source>
</evidence>
<feature type="region of interest" description="Disordered" evidence="8">
    <location>
        <begin position="153"/>
        <end position="175"/>
    </location>
</feature>
<dbReference type="NCBIfam" id="TIGR01623">
    <property type="entry name" value="put_zinc_LRP1"/>
    <property type="match status" value="1"/>
</dbReference>
<comment type="subcellular location">
    <subcellularLocation>
        <location evidence="1">Nucleus</location>
    </subcellularLocation>
</comment>
<dbReference type="eggNOG" id="ENOG502QQ15">
    <property type="taxonomic scope" value="Eukaryota"/>
</dbReference>
<keyword evidence="3" id="KW-0479">Metal-binding</keyword>
<dbReference type="OMA" id="YCAHCCS"/>
<dbReference type="GO" id="GO:0003677">
    <property type="term" value="F:DNA binding"/>
    <property type="evidence" value="ECO:0000318"/>
    <property type="project" value="GO_Central"/>
</dbReference>
<proteinExistence type="inferred from homology"/>
<dbReference type="PANTHER" id="PTHR31604">
    <property type="entry name" value="PROTEIN LATERAL ROOT PRIMORDIUM 1"/>
    <property type="match status" value="1"/>
</dbReference>
<reference evidence="10" key="1">
    <citation type="journal article" date="2013" name="Science">
        <title>The Amborella genome and the evolution of flowering plants.</title>
        <authorList>
            <consortium name="Amborella Genome Project"/>
        </authorList>
    </citation>
    <scope>NUCLEOTIDE SEQUENCE [LARGE SCALE GENOMIC DNA]</scope>
</reference>
<dbReference type="GO" id="GO:0003700">
    <property type="term" value="F:DNA-binding transcription factor activity"/>
    <property type="evidence" value="ECO:0007669"/>
    <property type="project" value="InterPro"/>
</dbReference>
<evidence type="ECO:0000256" key="2">
    <source>
        <dbReference type="ARBA" id="ARBA00006911"/>
    </source>
</evidence>
<feature type="compositionally biased region" description="Gly residues" evidence="8">
    <location>
        <begin position="157"/>
        <end position="175"/>
    </location>
</feature>
<evidence type="ECO:0000256" key="7">
    <source>
        <dbReference type="ARBA" id="ARBA00023242"/>
    </source>
</evidence>
<dbReference type="GO" id="GO:0045893">
    <property type="term" value="P:positive regulation of DNA-templated transcription"/>
    <property type="evidence" value="ECO:0000318"/>
    <property type="project" value="GO_Central"/>
</dbReference>
<protein>
    <submittedName>
        <fullName evidence="9">Uncharacterized protein</fullName>
    </submittedName>
</protein>
<evidence type="ECO:0000256" key="6">
    <source>
        <dbReference type="ARBA" id="ARBA00023159"/>
    </source>
</evidence>
<evidence type="ECO:0000313" key="9">
    <source>
        <dbReference type="EMBL" id="ERM96356.1"/>
    </source>
</evidence>
<dbReference type="AlphaFoldDB" id="W1NLI7"/>
<evidence type="ECO:0000256" key="1">
    <source>
        <dbReference type="ARBA" id="ARBA00004123"/>
    </source>
</evidence>
<keyword evidence="5" id="KW-0238">DNA-binding</keyword>
<dbReference type="InterPro" id="IPR006510">
    <property type="entry name" value="Znf_LRP1"/>
</dbReference>
<evidence type="ECO:0000313" key="10">
    <source>
        <dbReference type="Proteomes" id="UP000017836"/>
    </source>
</evidence>
<keyword evidence="6" id="KW-0010">Activator</keyword>
<dbReference type="InterPro" id="IPR006511">
    <property type="entry name" value="SHI_C"/>
</dbReference>
<dbReference type="InterPro" id="IPR007818">
    <property type="entry name" value="SHI"/>
</dbReference>
<comment type="similarity">
    <text evidence="2">Belongs to the SHI protein family.</text>
</comment>